<evidence type="ECO:0000313" key="1">
    <source>
        <dbReference type="EMBL" id="STD24084.1"/>
    </source>
</evidence>
<organism evidence="1 2">
    <name type="scientific">Enterobacter asburiae</name>
    <dbReference type="NCBI Taxonomy" id="61645"/>
    <lineage>
        <taxon>Bacteria</taxon>
        <taxon>Pseudomonadati</taxon>
        <taxon>Pseudomonadota</taxon>
        <taxon>Gammaproteobacteria</taxon>
        <taxon>Enterobacterales</taxon>
        <taxon>Enterobacteriaceae</taxon>
        <taxon>Enterobacter</taxon>
        <taxon>Enterobacter cloacae complex</taxon>
    </lineage>
</organism>
<gene>
    <name evidence="1" type="ORF">NCTC12123_04196</name>
</gene>
<sequence>MNIFHFFTAVLSVKTGLFTFCEEASTVMQGFHCALKISEQAA</sequence>
<evidence type="ECO:0000313" key="2">
    <source>
        <dbReference type="Proteomes" id="UP000255163"/>
    </source>
</evidence>
<accession>A0A376FH58</accession>
<name>A0A376FH58_ENTAS</name>
<dbReference type="AlphaFoldDB" id="A0A376FH58"/>
<dbReference type="EMBL" id="UFYI01000007">
    <property type="protein sequence ID" value="STD24084.1"/>
    <property type="molecule type" value="Genomic_DNA"/>
</dbReference>
<proteinExistence type="predicted"/>
<reference evidence="1 2" key="1">
    <citation type="submission" date="2018-06" db="EMBL/GenBank/DDBJ databases">
        <authorList>
            <consortium name="Pathogen Informatics"/>
            <person name="Doyle S."/>
        </authorList>
    </citation>
    <scope>NUCLEOTIDE SEQUENCE [LARGE SCALE GENOMIC DNA]</scope>
    <source>
        <strain evidence="1 2">NCTC12123</strain>
    </source>
</reference>
<dbReference type="Proteomes" id="UP000255163">
    <property type="component" value="Unassembled WGS sequence"/>
</dbReference>
<protein>
    <submittedName>
        <fullName evidence="1">Uncharacterized protein</fullName>
    </submittedName>
</protein>